<dbReference type="PANTHER" id="PTHR21661">
    <property type="entry name" value="EPOXIDE HYDROLASE 1-RELATED"/>
    <property type="match status" value="1"/>
</dbReference>
<dbReference type="Gene3D" id="3.40.50.1820">
    <property type="entry name" value="alpha/beta hydrolase"/>
    <property type="match status" value="1"/>
</dbReference>
<dbReference type="PANTHER" id="PTHR21661:SF35">
    <property type="entry name" value="EPOXIDE HYDROLASE"/>
    <property type="match status" value="1"/>
</dbReference>
<dbReference type="SUPFAM" id="SSF53474">
    <property type="entry name" value="alpha/beta-Hydrolases"/>
    <property type="match status" value="1"/>
</dbReference>
<dbReference type="RefSeq" id="WP_225274806.1">
    <property type="nucleotide sequence ID" value="NZ_CP084058.1"/>
</dbReference>
<gene>
    <name evidence="3" type="ORF">BN4615_P4941</name>
</gene>
<keyword evidence="2 3" id="KW-0378">Hydrolase</keyword>
<protein>
    <submittedName>
        <fullName evidence="3">Epoxide hydrolase</fullName>
        <ecNumber evidence="3">3.3.2.9</ecNumber>
    </submittedName>
</protein>
<evidence type="ECO:0000313" key="3">
    <source>
        <dbReference type="EMBL" id="SBO95425.1"/>
    </source>
</evidence>
<name>A0A1M4E9A9_9ACTN</name>
<dbReference type="GO" id="GO:0097176">
    <property type="term" value="P:epoxide metabolic process"/>
    <property type="evidence" value="ECO:0007669"/>
    <property type="project" value="TreeGrafter"/>
</dbReference>
<sequence>MTAFPTDDLTGLTEEERARADDILTNMALYWCTGTAGSSGRLYEESAPGWAPPAEPDRTPTVIAVFPGGTTVRRHAEQGRHVVRWPELPRGGHHAALQAPDLFVADVREFFSGLA</sequence>
<reference evidence="3" key="1">
    <citation type="submission" date="2016-04" db="EMBL/GenBank/DDBJ databases">
        <authorList>
            <person name="Evans L.H."/>
            <person name="Alamgir A."/>
            <person name="Owens N."/>
            <person name="Weber N.D."/>
            <person name="Virtaneva K."/>
            <person name="Barbian K."/>
            <person name="Babar A."/>
            <person name="Rosenke K."/>
        </authorList>
    </citation>
    <scope>NUCLEOTIDE SEQUENCE</scope>
    <source>
        <strain evidence="3">Nono1</strain>
    </source>
</reference>
<proteinExistence type="inferred from homology"/>
<dbReference type="GO" id="GO:0033961">
    <property type="term" value="F:cis-stilbene-oxide hydrolase activity"/>
    <property type="evidence" value="ECO:0007669"/>
    <property type="project" value="UniProtKB-EC"/>
</dbReference>
<evidence type="ECO:0000256" key="1">
    <source>
        <dbReference type="ARBA" id="ARBA00010088"/>
    </source>
</evidence>
<dbReference type="EC" id="3.3.2.9" evidence="3"/>
<comment type="similarity">
    <text evidence="1">Belongs to the peptidase S33 family.</text>
</comment>
<dbReference type="AlphaFoldDB" id="A0A1M4E9A9"/>
<organism evidence="3">
    <name type="scientific">Nonomuraea gerenzanensis</name>
    <dbReference type="NCBI Taxonomy" id="93944"/>
    <lineage>
        <taxon>Bacteria</taxon>
        <taxon>Bacillati</taxon>
        <taxon>Actinomycetota</taxon>
        <taxon>Actinomycetes</taxon>
        <taxon>Streptosporangiales</taxon>
        <taxon>Streptosporangiaceae</taxon>
        <taxon>Nonomuraea</taxon>
    </lineage>
</organism>
<dbReference type="InterPro" id="IPR029058">
    <property type="entry name" value="AB_hydrolase_fold"/>
</dbReference>
<evidence type="ECO:0000256" key="2">
    <source>
        <dbReference type="ARBA" id="ARBA00022801"/>
    </source>
</evidence>
<accession>A0A1M4E9A9</accession>
<dbReference type="EMBL" id="LT559118">
    <property type="protein sequence ID" value="SBO95425.1"/>
    <property type="molecule type" value="Genomic_DNA"/>
</dbReference>